<organism evidence="2">
    <name type="scientific">marine sediment metagenome</name>
    <dbReference type="NCBI Taxonomy" id="412755"/>
    <lineage>
        <taxon>unclassified sequences</taxon>
        <taxon>metagenomes</taxon>
        <taxon>ecological metagenomes</taxon>
    </lineage>
</organism>
<dbReference type="AlphaFoldDB" id="X1D598"/>
<feature type="non-terminal residue" evidence="2">
    <location>
        <position position="1"/>
    </location>
</feature>
<comment type="caution">
    <text evidence="2">The sequence shown here is derived from an EMBL/GenBank/DDBJ whole genome shotgun (WGS) entry which is preliminary data.</text>
</comment>
<proteinExistence type="predicted"/>
<feature type="non-terminal residue" evidence="2">
    <location>
        <position position="189"/>
    </location>
</feature>
<accession>X1D598</accession>
<name>X1D598_9ZZZZ</name>
<keyword evidence="1" id="KW-0175">Coiled coil</keyword>
<gene>
    <name evidence="2" type="ORF">S01H4_60304</name>
</gene>
<reference evidence="2" key="1">
    <citation type="journal article" date="2014" name="Front. Microbiol.">
        <title>High frequency of phylogenetically diverse reductive dehalogenase-homologous genes in deep subseafloor sedimentary metagenomes.</title>
        <authorList>
            <person name="Kawai M."/>
            <person name="Futagami T."/>
            <person name="Toyoda A."/>
            <person name="Takaki Y."/>
            <person name="Nishi S."/>
            <person name="Hori S."/>
            <person name="Arai W."/>
            <person name="Tsubouchi T."/>
            <person name="Morono Y."/>
            <person name="Uchiyama I."/>
            <person name="Ito T."/>
            <person name="Fujiyama A."/>
            <person name="Inagaki F."/>
            <person name="Takami H."/>
        </authorList>
    </citation>
    <scope>NUCLEOTIDE SEQUENCE</scope>
    <source>
        <strain evidence="2">Expedition CK06-06</strain>
    </source>
</reference>
<evidence type="ECO:0000256" key="1">
    <source>
        <dbReference type="SAM" id="Coils"/>
    </source>
</evidence>
<feature type="coiled-coil region" evidence="1">
    <location>
        <begin position="69"/>
        <end position="117"/>
    </location>
</feature>
<sequence length="189" mass="20582">IYAELVDGLKTGSLNWTAFTAKHGASKGPLYNAVGQFIRDMEPKVRETAAVQAKLDAAGLKLDQAGLTLGELDRRIKEAESSLAPLEETKNALNEGIETLETKLAEKSELLEHARELGKLGLDTERLGQLKDTLAEIGAKHGLKGKEAVAKFFDELKDYDAKTGFQGEIQRLEIITGIVQWSFTGTVLS</sequence>
<evidence type="ECO:0000313" key="2">
    <source>
        <dbReference type="EMBL" id="GAH15387.1"/>
    </source>
</evidence>
<dbReference type="EMBL" id="BART01035534">
    <property type="protein sequence ID" value="GAH15387.1"/>
    <property type="molecule type" value="Genomic_DNA"/>
</dbReference>
<protein>
    <submittedName>
        <fullName evidence="2">Uncharacterized protein</fullName>
    </submittedName>
</protein>
<dbReference type="SUPFAM" id="SSF57997">
    <property type="entry name" value="Tropomyosin"/>
    <property type="match status" value="1"/>
</dbReference>